<evidence type="ECO:0000256" key="1">
    <source>
        <dbReference type="SAM" id="Phobius"/>
    </source>
</evidence>
<gene>
    <name evidence="3" type="ORF">OXX778_LOCUS5006</name>
</gene>
<feature type="signal peptide" evidence="2">
    <location>
        <begin position="1"/>
        <end position="23"/>
    </location>
</feature>
<dbReference type="PANTHER" id="PTHR12959:SF11">
    <property type="entry name" value="GPI TRANSAMIDASE COMPONENT PIG-T"/>
    <property type="match status" value="1"/>
</dbReference>
<evidence type="ECO:0000313" key="3">
    <source>
        <dbReference type="EMBL" id="CAF0772097.1"/>
    </source>
</evidence>
<dbReference type="GO" id="GO:0016255">
    <property type="term" value="P:attachment of GPI anchor to protein"/>
    <property type="evidence" value="ECO:0007669"/>
    <property type="project" value="InterPro"/>
</dbReference>
<dbReference type="PANTHER" id="PTHR12959">
    <property type="entry name" value="GPI TRANSAMIDASE COMPONENT PIG-T-RELATED"/>
    <property type="match status" value="1"/>
</dbReference>
<dbReference type="Pfam" id="PF04113">
    <property type="entry name" value="Gpi16"/>
    <property type="match status" value="2"/>
</dbReference>
<feature type="transmembrane region" description="Helical" evidence="1">
    <location>
        <begin position="480"/>
        <end position="499"/>
    </location>
</feature>
<sequence>MILKFLFKLSILLNFIFFNCTSAFTFNEKLTVNLLPNSNAYFFFEFKSIWPKSASNNFENYDLFPKRLGDIVSKFKVDELSLTLSQGKWKYNEWGLPQKSAPSGSELWTVFDENLSQLKIDSNWLQSSRAISGLFGLSINLQENPNTVVPKYSVVLNKNQSENIRYASIPNEIFCTENLTPWIKLLPCGKNKGIAQLLKNSPKLFESHYFMASLFFKRKCNDQACSSVQFELVQTLSLVYNADLITRQLDDEESTWSFNNIFQNKITNVCPVADVTNVLLNLKGKGKVTVMPTEKRDEMYVYNLKELLASSKDFNPSIVQKKNIQVSEKVPVSLHRYITDKNEINFGIKTLIKNENDQEVSIVYLDTIPWYFRVYISSLVVKDEDTSLNIKPDLINFVPGWDRKKPHHLEVKLTLKPKSVYSVYIRADFGYLKWDEFPPDVNHGFYINPVLLTIKSNQKEDIQIYSETLIMNLPTPDFSMPYNVICLTCTVIAIGFGSLHNFTTRKFKFIQQKNLKEKLFEFLKKFKK</sequence>
<keyword evidence="4" id="KW-1185">Reference proteome</keyword>
<evidence type="ECO:0000256" key="2">
    <source>
        <dbReference type="SAM" id="SignalP"/>
    </source>
</evidence>
<comment type="caution">
    <text evidence="3">The sequence shown here is derived from an EMBL/GenBank/DDBJ whole genome shotgun (WGS) entry which is preliminary data.</text>
</comment>
<protein>
    <recommendedName>
        <fullName evidence="5">GPI transamidase component PIG-T</fullName>
    </recommendedName>
</protein>
<name>A0A813QVD6_9BILA</name>
<evidence type="ECO:0008006" key="5">
    <source>
        <dbReference type="Google" id="ProtNLM"/>
    </source>
</evidence>
<organism evidence="3 4">
    <name type="scientific">Brachionus calyciflorus</name>
    <dbReference type="NCBI Taxonomy" id="104777"/>
    <lineage>
        <taxon>Eukaryota</taxon>
        <taxon>Metazoa</taxon>
        <taxon>Spiralia</taxon>
        <taxon>Gnathifera</taxon>
        <taxon>Rotifera</taxon>
        <taxon>Eurotatoria</taxon>
        <taxon>Monogononta</taxon>
        <taxon>Pseudotrocha</taxon>
        <taxon>Ploima</taxon>
        <taxon>Brachionidae</taxon>
        <taxon>Brachionus</taxon>
    </lineage>
</organism>
<dbReference type="GO" id="GO:0042765">
    <property type="term" value="C:GPI-anchor transamidase complex"/>
    <property type="evidence" value="ECO:0007669"/>
    <property type="project" value="InterPro"/>
</dbReference>
<proteinExistence type="predicted"/>
<accession>A0A813QVD6</accession>
<keyword evidence="1" id="KW-0812">Transmembrane</keyword>
<evidence type="ECO:0000313" key="4">
    <source>
        <dbReference type="Proteomes" id="UP000663879"/>
    </source>
</evidence>
<reference evidence="3" key="1">
    <citation type="submission" date="2021-02" db="EMBL/GenBank/DDBJ databases">
        <authorList>
            <person name="Nowell W R."/>
        </authorList>
    </citation>
    <scope>NUCLEOTIDE SEQUENCE</scope>
    <source>
        <strain evidence="3">Ploen Becks lab</strain>
    </source>
</reference>
<keyword evidence="1" id="KW-1133">Transmembrane helix</keyword>
<dbReference type="OrthoDB" id="331263at2759"/>
<dbReference type="AlphaFoldDB" id="A0A813QVD6"/>
<dbReference type="Proteomes" id="UP000663879">
    <property type="component" value="Unassembled WGS sequence"/>
</dbReference>
<keyword evidence="1" id="KW-0472">Membrane</keyword>
<dbReference type="InterPro" id="IPR007245">
    <property type="entry name" value="PIG-T"/>
</dbReference>
<dbReference type="EMBL" id="CAJNOC010000524">
    <property type="protein sequence ID" value="CAF0772097.1"/>
    <property type="molecule type" value="Genomic_DNA"/>
</dbReference>
<feature type="chain" id="PRO_5032305094" description="GPI transamidase component PIG-T" evidence="2">
    <location>
        <begin position="24"/>
        <end position="528"/>
    </location>
</feature>
<keyword evidence="2" id="KW-0732">Signal</keyword>